<keyword evidence="4" id="KW-0863">Zinc-finger</keyword>
<evidence type="ECO:0000256" key="2">
    <source>
        <dbReference type="ARBA" id="ARBA00022723"/>
    </source>
</evidence>
<dbReference type="GO" id="GO:0008270">
    <property type="term" value="F:zinc ion binding"/>
    <property type="evidence" value="ECO:0007669"/>
    <property type="project" value="UniProtKB-KW"/>
</dbReference>
<dbReference type="SMART" id="SM00355">
    <property type="entry name" value="ZnF_C2H2"/>
    <property type="match status" value="4"/>
</dbReference>
<evidence type="ECO:0000256" key="4">
    <source>
        <dbReference type="ARBA" id="ARBA00022771"/>
    </source>
</evidence>
<dbReference type="GO" id="GO:0000981">
    <property type="term" value="F:DNA-binding transcription factor activity, RNA polymerase II-specific"/>
    <property type="evidence" value="ECO:0007669"/>
    <property type="project" value="TreeGrafter"/>
</dbReference>
<dbReference type="FunFam" id="3.30.160.60:FF:000110">
    <property type="entry name" value="Zinc finger protein-like"/>
    <property type="match status" value="1"/>
</dbReference>
<dbReference type="PANTHER" id="PTHR23235:SF142">
    <property type="entry name" value="ZINC FINGER PROTEIN 384"/>
    <property type="match status" value="1"/>
</dbReference>
<comment type="subcellular location">
    <subcellularLocation>
        <location evidence="1">Nucleus</location>
    </subcellularLocation>
</comment>
<name>A0A7R8WIQ2_9CRUS</name>
<dbReference type="FunFam" id="3.30.160.60:FF:000012">
    <property type="entry name" value="RB-associated KRAB zinc finger protein-like"/>
    <property type="match status" value="1"/>
</dbReference>
<dbReference type="GO" id="GO:0005634">
    <property type="term" value="C:nucleus"/>
    <property type="evidence" value="ECO:0007669"/>
    <property type="project" value="UniProtKB-SubCell"/>
</dbReference>
<reference evidence="9" key="1">
    <citation type="submission" date="2020-11" db="EMBL/GenBank/DDBJ databases">
        <authorList>
            <person name="Tran Van P."/>
        </authorList>
    </citation>
    <scope>NUCLEOTIDE SEQUENCE</scope>
</reference>
<evidence type="ECO:0000256" key="1">
    <source>
        <dbReference type="ARBA" id="ARBA00004123"/>
    </source>
</evidence>
<evidence type="ECO:0000256" key="3">
    <source>
        <dbReference type="ARBA" id="ARBA00022737"/>
    </source>
</evidence>
<dbReference type="FunFam" id="3.30.160.60:FF:000176">
    <property type="entry name" value="zinc finger protein 70"/>
    <property type="match status" value="1"/>
</dbReference>
<dbReference type="PANTHER" id="PTHR23235">
    <property type="entry name" value="KRUEPPEL-LIKE TRANSCRIPTION FACTOR"/>
    <property type="match status" value="1"/>
</dbReference>
<keyword evidence="8" id="KW-0539">Nucleus</keyword>
<accession>A0A7R8WIQ2</accession>
<protein>
    <submittedName>
        <fullName evidence="9">Uncharacterized protein</fullName>
    </submittedName>
</protein>
<dbReference type="GO" id="GO:0000978">
    <property type="term" value="F:RNA polymerase II cis-regulatory region sequence-specific DNA binding"/>
    <property type="evidence" value="ECO:0007669"/>
    <property type="project" value="TreeGrafter"/>
</dbReference>
<feature type="non-terminal residue" evidence="9">
    <location>
        <position position="1"/>
    </location>
</feature>
<evidence type="ECO:0000256" key="7">
    <source>
        <dbReference type="ARBA" id="ARBA00023163"/>
    </source>
</evidence>
<dbReference type="Gene3D" id="3.30.160.60">
    <property type="entry name" value="Classic Zinc Finger"/>
    <property type="match status" value="4"/>
</dbReference>
<dbReference type="Pfam" id="PF00096">
    <property type="entry name" value="zf-C2H2"/>
    <property type="match status" value="2"/>
</dbReference>
<keyword evidence="7" id="KW-0804">Transcription</keyword>
<dbReference type="InterPro" id="IPR013087">
    <property type="entry name" value="Znf_C2H2_type"/>
</dbReference>
<evidence type="ECO:0000256" key="6">
    <source>
        <dbReference type="ARBA" id="ARBA00023015"/>
    </source>
</evidence>
<dbReference type="PROSITE" id="PS50157">
    <property type="entry name" value="ZINC_FINGER_C2H2_2"/>
    <property type="match status" value="4"/>
</dbReference>
<dbReference type="AlphaFoldDB" id="A0A7R8WIQ2"/>
<sequence>FCKKLFTRSADLKVHYRVHTNERPFECNLCRKQFTDSSNMLKHNHPLFSIELVRWKNMTRIFRRNIESLRFLIHCVQVGIVVLRPRNLPISDGMKTHELIHASCKQFVCSFCKKLFTRSADLKVHYRVHTNERPFECNLCRKQFTDSSNMLKHKKRIHAQQTSLQ</sequence>
<evidence type="ECO:0000256" key="8">
    <source>
        <dbReference type="ARBA" id="ARBA00023242"/>
    </source>
</evidence>
<dbReference type="Pfam" id="PF12874">
    <property type="entry name" value="zf-met"/>
    <property type="match status" value="1"/>
</dbReference>
<keyword evidence="5" id="KW-0862">Zinc</keyword>
<keyword evidence="2" id="KW-0479">Metal-binding</keyword>
<organism evidence="9">
    <name type="scientific">Cyprideis torosa</name>
    <dbReference type="NCBI Taxonomy" id="163714"/>
    <lineage>
        <taxon>Eukaryota</taxon>
        <taxon>Metazoa</taxon>
        <taxon>Ecdysozoa</taxon>
        <taxon>Arthropoda</taxon>
        <taxon>Crustacea</taxon>
        <taxon>Oligostraca</taxon>
        <taxon>Ostracoda</taxon>
        <taxon>Podocopa</taxon>
        <taxon>Podocopida</taxon>
        <taxon>Cytherocopina</taxon>
        <taxon>Cytheroidea</taxon>
        <taxon>Cytherideidae</taxon>
        <taxon>Cyprideis</taxon>
    </lineage>
</organism>
<feature type="non-terminal residue" evidence="9">
    <location>
        <position position="165"/>
    </location>
</feature>
<dbReference type="OrthoDB" id="5978418at2759"/>
<keyword evidence="6" id="KW-0805">Transcription regulation</keyword>
<dbReference type="EMBL" id="OB664715">
    <property type="protein sequence ID" value="CAD7232486.1"/>
    <property type="molecule type" value="Genomic_DNA"/>
</dbReference>
<dbReference type="InterPro" id="IPR036236">
    <property type="entry name" value="Znf_C2H2_sf"/>
</dbReference>
<keyword evidence="3" id="KW-0677">Repeat</keyword>
<dbReference type="SUPFAM" id="SSF57667">
    <property type="entry name" value="beta-beta-alpha zinc fingers"/>
    <property type="match status" value="2"/>
</dbReference>
<dbReference type="PROSITE" id="PS00028">
    <property type="entry name" value="ZINC_FINGER_C2H2_1"/>
    <property type="match status" value="2"/>
</dbReference>
<evidence type="ECO:0000256" key="5">
    <source>
        <dbReference type="ARBA" id="ARBA00022833"/>
    </source>
</evidence>
<gene>
    <name evidence="9" type="ORF">CTOB1V02_LOCUS10321</name>
</gene>
<proteinExistence type="predicted"/>
<evidence type="ECO:0000313" key="9">
    <source>
        <dbReference type="EMBL" id="CAD7232486.1"/>
    </source>
</evidence>